<feature type="transmembrane region" description="Helical" evidence="1">
    <location>
        <begin position="52"/>
        <end position="71"/>
    </location>
</feature>
<organism evidence="2">
    <name type="scientific">viral metagenome</name>
    <dbReference type="NCBI Taxonomy" id="1070528"/>
    <lineage>
        <taxon>unclassified sequences</taxon>
        <taxon>metagenomes</taxon>
        <taxon>organismal metagenomes</taxon>
    </lineage>
</organism>
<name>A0A6C0ALE0_9ZZZZ</name>
<feature type="transmembrane region" description="Helical" evidence="1">
    <location>
        <begin position="12"/>
        <end position="31"/>
    </location>
</feature>
<sequence>MIVLSEKVKTLIPYLIGIILIIYLLKPSMFFKPNGKTRLYGLGYDEEGYKKTLYTFQFCIIIIVLILYHFIKK</sequence>
<dbReference type="AlphaFoldDB" id="A0A6C0ALE0"/>
<protein>
    <submittedName>
        <fullName evidence="2">Uncharacterized protein</fullName>
    </submittedName>
</protein>
<keyword evidence="1" id="KW-0812">Transmembrane</keyword>
<dbReference type="EMBL" id="MN740714">
    <property type="protein sequence ID" value="QHS80552.1"/>
    <property type="molecule type" value="Genomic_DNA"/>
</dbReference>
<proteinExistence type="predicted"/>
<evidence type="ECO:0000256" key="1">
    <source>
        <dbReference type="SAM" id="Phobius"/>
    </source>
</evidence>
<reference evidence="2" key="1">
    <citation type="journal article" date="2020" name="Nature">
        <title>Giant virus diversity and host interactions through global metagenomics.</title>
        <authorList>
            <person name="Schulz F."/>
            <person name="Roux S."/>
            <person name="Paez-Espino D."/>
            <person name="Jungbluth S."/>
            <person name="Walsh D.A."/>
            <person name="Denef V.J."/>
            <person name="McMahon K.D."/>
            <person name="Konstantinidis K.T."/>
            <person name="Eloe-Fadrosh E.A."/>
            <person name="Kyrpides N.C."/>
            <person name="Woyke T."/>
        </authorList>
    </citation>
    <scope>NUCLEOTIDE SEQUENCE</scope>
    <source>
        <strain evidence="2">GVMAG-S-1091796-13</strain>
    </source>
</reference>
<keyword evidence="1" id="KW-0472">Membrane</keyword>
<accession>A0A6C0ALE0</accession>
<evidence type="ECO:0000313" key="2">
    <source>
        <dbReference type="EMBL" id="QHS80552.1"/>
    </source>
</evidence>
<keyword evidence="1" id="KW-1133">Transmembrane helix</keyword>